<dbReference type="InterPro" id="IPR029058">
    <property type="entry name" value="AB_hydrolase_fold"/>
</dbReference>
<organism evidence="1">
    <name type="scientific">Gordonia sp. MP11Mi</name>
    <dbReference type="NCBI Taxonomy" id="3022769"/>
    <lineage>
        <taxon>Bacteria</taxon>
        <taxon>Bacillati</taxon>
        <taxon>Actinomycetota</taxon>
        <taxon>Actinomycetes</taxon>
        <taxon>Mycobacteriales</taxon>
        <taxon>Gordoniaceae</taxon>
        <taxon>Gordonia</taxon>
    </lineage>
</organism>
<name>A0AA97CXW2_9ACTN</name>
<evidence type="ECO:0000313" key="1">
    <source>
        <dbReference type="EMBL" id="WOC14361.1"/>
    </source>
</evidence>
<gene>
    <name evidence="1" type="ORF">MP11Mi_34830</name>
</gene>
<proteinExistence type="predicted"/>
<evidence type="ECO:0008006" key="2">
    <source>
        <dbReference type="Google" id="ProtNLM"/>
    </source>
</evidence>
<dbReference type="EMBL" id="CP128986">
    <property type="protein sequence ID" value="WOC14361.1"/>
    <property type="molecule type" value="Genomic_DNA"/>
</dbReference>
<reference evidence="1" key="1">
    <citation type="submission" date="2023-06" db="EMBL/GenBank/DDBJ databases">
        <title>Gordonia sp. nov. and Pseudochrobactrum sp. nov., two species isolated from the burying beetle Nicrophorus vespilloides.</title>
        <authorList>
            <person name="Poehlein A."/>
            <person name="Guzman J."/>
            <person name="Daniel R."/>
            <person name="Vilcinskas A."/>
        </authorList>
    </citation>
    <scope>NUCLEOTIDE SEQUENCE</scope>
    <source>
        <strain evidence="1">MP11Mi</strain>
    </source>
</reference>
<dbReference type="AlphaFoldDB" id="A0AA97CXW2"/>
<protein>
    <recommendedName>
        <fullName evidence="2">Alpha/beta hydrolase</fullName>
    </recommendedName>
</protein>
<accession>A0AA97CXW2</accession>
<dbReference type="RefSeq" id="WP_420040110.1">
    <property type="nucleotide sequence ID" value="NZ_CP128986.1"/>
</dbReference>
<dbReference type="Gene3D" id="3.40.50.1820">
    <property type="entry name" value="alpha/beta hydrolase"/>
    <property type="match status" value="1"/>
</dbReference>
<dbReference type="SUPFAM" id="SSF53474">
    <property type="entry name" value="alpha/beta-Hydrolases"/>
    <property type="match status" value="1"/>
</dbReference>
<sequence>MTTVIVMPGTGSDADFAARVFGPSVRDAGASLECLEPEPDLIESYLTRIDAIADRGDRVIVGGVSIGAAIALRWACDPAHSARCDGVLAALPPWTGRPDGSLAALSAQITADNLARDGLDATVAAMVASSPAWLGAELARSWRALYPSGLVAQLRAAAMYVGPTLNDVATLPIPLGVAVAPDDPLHPAAVGRAWADAARQSVVAEAPLAEFGPDERLLGDTCWAALAAARQV</sequence>